<dbReference type="AlphaFoldDB" id="A0AB39Q2A1"/>
<name>A0AB39Q2A1_9ACTN</name>
<dbReference type="RefSeq" id="WP_369170923.1">
    <property type="nucleotide sequence ID" value="NZ_CP163439.1"/>
</dbReference>
<feature type="transmembrane region" description="Helical" evidence="2">
    <location>
        <begin position="31"/>
        <end position="54"/>
    </location>
</feature>
<keyword evidence="2" id="KW-1133">Transmembrane helix</keyword>
<reference evidence="3" key="1">
    <citation type="submission" date="2024-07" db="EMBL/GenBank/DDBJ databases">
        <authorList>
            <person name="Yu S.T."/>
        </authorList>
    </citation>
    <scope>NUCLEOTIDE SEQUENCE</scope>
    <source>
        <strain evidence="3">R28</strain>
    </source>
</reference>
<keyword evidence="2" id="KW-0812">Transmembrane</keyword>
<keyword evidence="2" id="KW-0472">Membrane</keyword>
<feature type="region of interest" description="Disordered" evidence="1">
    <location>
        <begin position="1"/>
        <end position="26"/>
    </location>
</feature>
<evidence type="ECO:0008006" key="4">
    <source>
        <dbReference type="Google" id="ProtNLM"/>
    </source>
</evidence>
<dbReference type="EMBL" id="CP163439">
    <property type="protein sequence ID" value="XDQ36366.1"/>
    <property type="molecule type" value="Genomic_DNA"/>
</dbReference>
<feature type="region of interest" description="Disordered" evidence="1">
    <location>
        <begin position="59"/>
        <end position="82"/>
    </location>
</feature>
<evidence type="ECO:0000256" key="1">
    <source>
        <dbReference type="SAM" id="MobiDB-lite"/>
    </source>
</evidence>
<organism evidence="3">
    <name type="scientific">Streptomyces sp. R28</name>
    <dbReference type="NCBI Taxonomy" id="3238628"/>
    <lineage>
        <taxon>Bacteria</taxon>
        <taxon>Bacillati</taxon>
        <taxon>Actinomycetota</taxon>
        <taxon>Actinomycetes</taxon>
        <taxon>Kitasatosporales</taxon>
        <taxon>Streptomycetaceae</taxon>
        <taxon>Streptomyces</taxon>
    </lineage>
</organism>
<gene>
    <name evidence="3" type="ORF">AB5J49_25175</name>
</gene>
<evidence type="ECO:0000256" key="2">
    <source>
        <dbReference type="SAM" id="Phobius"/>
    </source>
</evidence>
<sequence>MPTRGETLHASVDSADPTVGDHEQPPTRLPLVVYVMALGTFLMGTTEFMVAGLLSEIAGDGRSPSSGRPPGDLPGADVRVLG</sequence>
<protein>
    <recommendedName>
        <fullName evidence="4">MFS transporter</fullName>
    </recommendedName>
</protein>
<evidence type="ECO:0000313" key="3">
    <source>
        <dbReference type="EMBL" id="XDQ36366.1"/>
    </source>
</evidence>
<proteinExistence type="predicted"/>
<accession>A0AB39Q2A1</accession>